<keyword evidence="3" id="KW-1185">Reference proteome</keyword>
<sequence length="242" mass="28630">MKKRRKYYNSKVFLFASILTIFLVSSYSLFSNKTFQYCSNENYLLGIHDSLPVIEINYNNYRNDILEEIAIKLKKETCCELNEFLLKLSTNETVNVTLFNYCKSCDVICGNKSFTRILLNRDNQLLVNERPIENDSLTNYLHNLLKKPDTDYNYVENCMLYWDLTTDKDYIEKTFIAIKKSYQLYYEEMALQKFGKQICELTQKELEEIKRKELSIYLGVGNRIFEPLPPPPPPNKQNYGNK</sequence>
<dbReference type="RefSeq" id="WP_246916292.1">
    <property type="nucleotide sequence ID" value="NZ_CP090145.1"/>
</dbReference>
<name>A0ABY4HLP6_9FLAO</name>
<reference evidence="2" key="2">
    <citation type="submission" date="2022-04" db="EMBL/GenBank/DDBJ databases">
        <title>Complete Genome Sequence of Flavobacterium sediminilitoris YSM-43, Isolated from a Tidal Sediment.</title>
        <authorList>
            <person name="Lee P.A."/>
        </authorList>
    </citation>
    <scope>NUCLEOTIDE SEQUENCE</scope>
    <source>
        <strain evidence="2">YSM-43</strain>
    </source>
</reference>
<dbReference type="Proteomes" id="UP000830454">
    <property type="component" value="Chromosome"/>
</dbReference>
<keyword evidence="1" id="KW-1133">Transmembrane helix</keyword>
<keyword evidence="1" id="KW-0472">Membrane</keyword>
<accession>A0ABY4HLP6</accession>
<evidence type="ECO:0000313" key="3">
    <source>
        <dbReference type="Proteomes" id="UP000830454"/>
    </source>
</evidence>
<evidence type="ECO:0000313" key="2">
    <source>
        <dbReference type="EMBL" id="UOX33778.1"/>
    </source>
</evidence>
<gene>
    <name evidence="2" type="ORF">LXD69_17305</name>
</gene>
<reference evidence="2" key="1">
    <citation type="submission" date="2021-12" db="EMBL/GenBank/DDBJ databases">
        <authorList>
            <person name="Cha I.-T."/>
            <person name="Lee K.-E."/>
            <person name="Park S.-J."/>
        </authorList>
    </citation>
    <scope>NUCLEOTIDE SEQUENCE</scope>
    <source>
        <strain evidence="2">YSM-43</strain>
    </source>
</reference>
<keyword evidence="1" id="KW-0812">Transmembrane</keyword>
<dbReference type="EMBL" id="CP090145">
    <property type="protein sequence ID" value="UOX33778.1"/>
    <property type="molecule type" value="Genomic_DNA"/>
</dbReference>
<evidence type="ECO:0000256" key="1">
    <source>
        <dbReference type="SAM" id="Phobius"/>
    </source>
</evidence>
<protein>
    <submittedName>
        <fullName evidence="2">Uncharacterized protein</fullName>
    </submittedName>
</protein>
<proteinExistence type="predicted"/>
<organism evidence="2 3">
    <name type="scientific">Flavobacterium sediminilitoris</name>
    <dbReference type="NCBI Taxonomy" id="2024526"/>
    <lineage>
        <taxon>Bacteria</taxon>
        <taxon>Pseudomonadati</taxon>
        <taxon>Bacteroidota</taxon>
        <taxon>Flavobacteriia</taxon>
        <taxon>Flavobacteriales</taxon>
        <taxon>Flavobacteriaceae</taxon>
        <taxon>Flavobacterium</taxon>
    </lineage>
</organism>
<feature type="transmembrane region" description="Helical" evidence="1">
    <location>
        <begin position="12"/>
        <end position="30"/>
    </location>
</feature>